<evidence type="ECO:0000256" key="6">
    <source>
        <dbReference type="ARBA" id="ARBA00030967"/>
    </source>
</evidence>
<keyword evidence="4 7" id="KW-0884">PQQ biosynthesis</keyword>
<comment type="similarity">
    <text evidence="2 7">Belongs to the PqqA family.</text>
</comment>
<evidence type="ECO:0000313" key="9">
    <source>
        <dbReference type="Proteomes" id="UP000285123"/>
    </source>
</evidence>
<comment type="pathway">
    <text evidence="1 7">Cofactor biosynthesis; pyrroloquinoline quinone biosynthesis.</text>
</comment>
<dbReference type="EMBL" id="AYKF01000112">
    <property type="protein sequence ID" value="ROO25549.1"/>
    <property type="molecule type" value="Genomic_DNA"/>
</dbReference>
<dbReference type="AlphaFoldDB" id="A0A423PIY4"/>
<dbReference type="UniPathway" id="UPA00539"/>
<comment type="function">
    <text evidence="5 7">Required for coenzyme pyrroloquinoline quinone (PQQ) biosynthesis. PQQ is probably formed by cross-linking a specific glutamate to a specific tyrosine residue and excising these residues from the peptide.</text>
</comment>
<evidence type="ECO:0000256" key="5">
    <source>
        <dbReference type="ARBA" id="ARBA00024749"/>
    </source>
</evidence>
<reference evidence="8 9" key="1">
    <citation type="submission" date="2013-10" db="EMBL/GenBank/DDBJ databases">
        <title>Salinisphaera halophila YIM 95161 Genome Sequencing.</title>
        <authorList>
            <person name="Lai Q."/>
            <person name="Li C."/>
            <person name="Shao Z."/>
        </authorList>
    </citation>
    <scope>NUCLEOTIDE SEQUENCE [LARGE SCALE GENOMIC DNA]</scope>
    <source>
        <strain evidence="8 9">YIM 95161</strain>
    </source>
</reference>
<dbReference type="GO" id="GO:0018189">
    <property type="term" value="P:pyrroloquinoline quinone biosynthetic process"/>
    <property type="evidence" value="ECO:0007669"/>
    <property type="project" value="UniProtKB-UniRule"/>
</dbReference>
<evidence type="ECO:0000313" key="8">
    <source>
        <dbReference type="EMBL" id="ROO25549.1"/>
    </source>
</evidence>
<accession>A0A423PIY4</accession>
<proteinExistence type="inferred from homology"/>
<feature type="cross-link" description="Pyrroloquinoline quinone (Glu-Tyr)" evidence="7">
    <location>
        <begin position="50"/>
        <end position="54"/>
    </location>
</feature>
<comment type="caution">
    <text evidence="8">The sequence shown here is derived from an EMBL/GenBank/DDBJ whole genome shotgun (WGS) entry which is preliminary data.</text>
</comment>
<dbReference type="Pfam" id="PF08042">
    <property type="entry name" value="PqqA"/>
    <property type="match status" value="1"/>
</dbReference>
<organism evidence="8 9">
    <name type="scientific">Salinisphaera orenii YIM 95161</name>
    <dbReference type="NCBI Taxonomy" id="1051139"/>
    <lineage>
        <taxon>Bacteria</taxon>
        <taxon>Pseudomonadati</taxon>
        <taxon>Pseudomonadota</taxon>
        <taxon>Gammaproteobacteria</taxon>
        <taxon>Salinisphaerales</taxon>
        <taxon>Salinisphaeraceae</taxon>
        <taxon>Salinisphaera</taxon>
    </lineage>
</organism>
<evidence type="ECO:0000256" key="4">
    <source>
        <dbReference type="ARBA" id="ARBA00022905"/>
    </source>
</evidence>
<dbReference type="HAMAP" id="MF_00656">
    <property type="entry name" value="PQQ_syn_PqqA"/>
    <property type="match status" value="1"/>
</dbReference>
<protein>
    <recommendedName>
        <fullName evidence="3 7">Coenzyme PQQ synthesis protein A</fullName>
    </recommendedName>
    <alternativeName>
        <fullName evidence="6 7">Pyrroloquinoline quinone biosynthesis protein A</fullName>
    </alternativeName>
</protein>
<dbReference type="NCBIfam" id="TIGR02107">
    <property type="entry name" value="PQQ_syn_pqqA"/>
    <property type="match status" value="1"/>
</dbReference>
<evidence type="ECO:0000256" key="7">
    <source>
        <dbReference type="HAMAP-Rule" id="MF_00656"/>
    </source>
</evidence>
<dbReference type="InterPro" id="IPR011725">
    <property type="entry name" value="PQQ_synth_PqqA"/>
</dbReference>
<dbReference type="Proteomes" id="UP000285123">
    <property type="component" value="Unassembled WGS sequence"/>
</dbReference>
<evidence type="ECO:0000256" key="1">
    <source>
        <dbReference type="ARBA" id="ARBA00004886"/>
    </source>
</evidence>
<evidence type="ECO:0000256" key="2">
    <source>
        <dbReference type="ARBA" id="ARBA00009325"/>
    </source>
</evidence>
<sequence length="58" mass="6856">MQISDLEKNMTKPCLAWTMHYFVCHSTQSEEIGMKQWTTPTAHDMRLGFEITMYVSNR</sequence>
<gene>
    <name evidence="7" type="primary">pqqA</name>
    <name evidence="8" type="ORF">SAHL_14295</name>
</gene>
<evidence type="ECO:0000256" key="3">
    <source>
        <dbReference type="ARBA" id="ARBA00015086"/>
    </source>
</evidence>
<name>A0A423PIY4_9GAMM</name>